<dbReference type="OrthoDB" id="9154265at2"/>
<comment type="caution">
    <text evidence="1">The sequence shown here is derived from an EMBL/GenBank/DDBJ whole genome shotgun (WGS) entry which is preliminary data.</text>
</comment>
<evidence type="ECO:0000313" key="2">
    <source>
        <dbReference type="Proteomes" id="UP000037939"/>
    </source>
</evidence>
<organism evidence="1 2">
    <name type="scientific">Amantichitinum ursilacus</name>
    <dbReference type="NCBI Taxonomy" id="857265"/>
    <lineage>
        <taxon>Bacteria</taxon>
        <taxon>Pseudomonadati</taxon>
        <taxon>Pseudomonadota</taxon>
        <taxon>Betaproteobacteria</taxon>
        <taxon>Neisseriales</taxon>
        <taxon>Chitinibacteraceae</taxon>
        <taxon>Amantichitinum</taxon>
    </lineage>
</organism>
<protein>
    <submittedName>
        <fullName evidence="1">Uncharacterized protein</fullName>
    </submittedName>
</protein>
<dbReference type="Proteomes" id="UP000037939">
    <property type="component" value="Unassembled WGS sequence"/>
</dbReference>
<accession>A0A0N1JRE9</accession>
<proteinExistence type="predicted"/>
<sequence>MKIVRVIEVWEKDLDGAFVGYLPVADTLSLPFLFGLFAHEQDRPDPEMKLSYMLDARRIEALQPWVAQQMDAAQFDYILTAHRYPDQPA</sequence>
<dbReference type="RefSeq" id="WP_053939725.1">
    <property type="nucleotide sequence ID" value="NZ_LAQT01000037.1"/>
</dbReference>
<dbReference type="EMBL" id="LAQT01000037">
    <property type="protein sequence ID" value="KPC49373.1"/>
    <property type="molecule type" value="Genomic_DNA"/>
</dbReference>
<dbReference type="STRING" id="857265.WG78_20800"/>
<keyword evidence="2" id="KW-1185">Reference proteome</keyword>
<gene>
    <name evidence="1" type="ORF">WG78_20800</name>
</gene>
<dbReference type="AlphaFoldDB" id="A0A0N1JRE9"/>
<name>A0A0N1JRE9_9NEIS</name>
<evidence type="ECO:0000313" key="1">
    <source>
        <dbReference type="EMBL" id="KPC49373.1"/>
    </source>
</evidence>
<reference evidence="1 2" key="1">
    <citation type="submission" date="2015-07" db="EMBL/GenBank/DDBJ databases">
        <title>Draft genome sequence of the Amantichitinum ursilacus IGB-41, a new chitin-degrading bacterium.</title>
        <authorList>
            <person name="Kirstahler P."/>
            <person name="Guenther M."/>
            <person name="Grumaz C."/>
            <person name="Rupp S."/>
            <person name="Zibek S."/>
            <person name="Sohn K."/>
        </authorList>
    </citation>
    <scope>NUCLEOTIDE SEQUENCE [LARGE SCALE GENOMIC DNA]</scope>
    <source>
        <strain evidence="1 2">IGB-41</strain>
    </source>
</reference>